<proteinExistence type="predicted"/>
<organism evidence="2 3">
    <name type="scientific">Hominifimenecus microfluidus</name>
    <dbReference type="NCBI Taxonomy" id="2885348"/>
    <lineage>
        <taxon>Bacteria</taxon>
        <taxon>Bacillati</taxon>
        <taxon>Bacillota</taxon>
        <taxon>Clostridia</taxon>
        <taxon>Lachnospirales</taxon>
        <taxon>Lachnospiraceae</taxon>
        <taxon>Hominifimenecus</taxon>
    </lineage>
</organism>
<evidence type="ECO:0000259" key="1">
    <source>
        <dbReference type="Pfam" id="PF20076"/>
    </source>
</evidence>
<reference evidence="2" key="1">
    <citation type="submission" date="2021-10" db="EMBL/GenBank/DDBJ databases">
        <title>Anaerobic single-cell dispensing facilitates the cultivation of human gut bacteria.</title>
        <authorList>
            <person name="Afrizal A."/>
        </authorList>
    </citation>
    <scope>NUCLEOTIDE SEQUENCE</scope>
    <source>
        <strain evidence="2">CLA-AA-H215</strain>
    </source>
</reference>
<comment type="caution">
    <text evidence="2">The sequence shown here is derived from an EMBL/GenBank/DDBJ whole genome shotgun (WGS) entry which is preliminary data.</text>
</comment>
<gene>
    <name evidence="2" type="ORF">LKD81_02095</name>
</gene>
<feature type="domain" description="DUF6472" evidence="1">
    <location>
        <begin position="6"/>
        <end position="60"/>
    </location>
</feature>
<dbReference type="Proteomes" id="UP001198182">
    <property type="component" value="Unassembled WGS sequence"/>
</dbReference>
<protein>
    <submittedName>
        <fullName evidence="2">DUF6472 family protein</fullName>
    </submittedName>
</protein>
<evidence type="ECO:0000313" key="2">
    <source>
        <dbReference type="EMBL" id="MCC2229795.1"/>
    </source>
</evidence>
<dbReference type="EMBL" id="JAJEQR010000004">
    <property type="protein sequence ID" value="MCC2229795.1"/>
    <property type="molecule type" value="Genomic_DNA"/>
</dbReference>
<dbReference type="AlphaFoldDB" id="A0AAE3JE12"/>
<dbReference type="Pfam" id="PF20076">
    <property type="entry name" value="DUF6472"/>
    <property type="match status" value="1"/>
</dbReference>
<dbReference type="InterPro" id="IPR045525">
    <property type="entry name" value="DUF6472"/>
</dbReference>
<accession>A0AAE3JE12</accession>
<sequence>MADGGCCEFCANYAYDEEDECYYCEVNLDEDEMYRFLSGSSRSCPYFQMDDEYKVVRKQI</sequence>
<dbReference type="RefSeq" id="WP_308452582.1">
    <property type="nucleotide sequence ID" value="NZ_JAJEQR010000004.1"/>
</dbReference>
<evidence type="ECO:0000313" key="3">
    <source>
        <dbReference type="Proteomes" id="UP001198182"/>
    </source>
</evidence>
<keyword evidence="3" id="KW-1185">Reference proteome</keyword>
<name>A0AAE3JE12_9FIRM</name>